<dbReference type="InterPro" id="IPR001451">
    <property type="entry name" value="Hexapep"/>
</dbReference>
<accession>A0ABN6DBB2</accession>
<proteinExistence type="predicted"/>
<dbReference type="EMBL" id="AP024238">
    <property type="protein sequence ID" value="BCO29304.1"/>
    <property type="molecule type" value="Genomic_DNA"/>
</dbReference>
<evidence type="ECO:0000313" key="1">
    <source>
        <dbReference type="EMBL" id="BCO29304.1"/>
    </source>
</evidence>
<dbReference type="InterPro" id="IPR051159">
    <property type="entry name" value="Hexapeptide_acetyltransf"/>
</dbReference>
<dbReference type="Proteomes" id="UP000824366">
    <property type="component" value="Chromosome"/>
</dbReference>
<gene>
    <name evidence="1" type="ORF">MIZ03_4219</name>
</gene>
<name>A0ABN6DBB2_9BURK</name>
<dbReference type="RefSeq" id="WP_223905237.1">
    <property type="nucleotide sequence ID" value="NZ_AP024238.1"/>
</dbReference>
<organism evidence="1 2">
    <name type="scientific">Rhodoferax lithotrophicus</name>
    <dbReference type="NCBI Taxonomy" id="2798804"/>
    <lineage>
        <taxon>Bacteria</taxon>
        <taxon>Pseudomonadati</taxon>
        <taxon>Pseudomonadota</taxon>
        <taxon>Betaproteobacteria</taxon>
        <taxon>Burkholderiales</taxon>
        <taxon>Comamonadaceae</taxon>
        <taxon>Rhodoferax</taxon>
    </lineage>
</organism>
<sequence>MSALLTRLFSKLYRICFAFFHGWKFQNVGVGAALFRPYRVDGGKEITIGAQTVFQRGTWLYCCGVDGRKAALSIGGGCAFGYNNHITAVGQVVIGDNVLTANNVYISDNLHDYEDVSIPIMHQRVRFKREVKIGDGSWIGENACVIGARVGKNCVIGANAVVTSDIPDYSVAVGVPATVIKQFDPQSKKWIALKA</sequence>
<dbReference type="Pfam" id="PF14602">
    <property type="entry name" value="Hexapep_2"/>
    <property type="match status" value="1"/>
</dbReference>
<dbReference type="InterPro" id="IPR011004">
    <property type="entry name" value="Trimer_LpxA-like_sf"/>
</dbReference>
<dbReference type="PANTHER" id="PTHR23416">
    <property type="entry name" value="SIALIC ACID SYNTHASE-RELATED"/>
    <property type="match status" value="1"/>
</dbReference>
<dbReference type="Gene3D" id="2.160.10.10">
    <property type="entry name" value="Hexapeptide repeat proteins"/>
    <property type="match status" value="1"/>
</dbReference>
<dbReference type="SUPFAM" id="SSF51161">
    <property type="entry name" value="Trimeric LpxA-like enzymes"/>
    <property type="match status" value="1"/>
</dbReference>
<protein>
    <submittedName>
        <fullName evidence="1">2,3,4,5-tetrahydropyridine-2,6-dicarboxylate N-acetyltransferase</fullName>
    </submittedName>
</protein>
<evidence type="ECO:0000313" key="2">
    <source>
        <dbReference type="Proteomes" id="UP000824366"/>
    </source>
</evidence>
<dbReference type="CDD" id="cd04647">
    <property type="entry name" value="LbH_MAT_like"/>
    <property type="match status" value="1"/>
</dbReference>
<reference evidence="1 2" key="1">
    <citation type="journal article" date="2021" name="Microbiol. Spectr.">
        <title>A Single Bacterium Capable of Oxidation and Reduction of Iron at Circumneutral pH.</title>
        <authorList>
            <person name="Kato S."/>
            <person name="Ohkuma M."/>
        </authorList>
    </citation>
    <scope>NUCLEOTIDE SEQUENCE [LARGE SCALE GENOMIC DNA]</scope>
    <source>
        <strain evidence="1 2">MIZ03</strain>
    </source>
</reference>
<keyword evidence="2" id="KW-1185">Reference proteome</keyword>